<dbReference type="Proteomes" id="UP000191408">
    <property type="component" value="Unassembled WGS sequence"/>
</dbReference>
<keyword evidence="2" id="KW-1185">Reference proteome</keyword>
<proteinExistence type="predicted"/>
<gene>
    <name evidence="1" type="ORF">PENPOL_c010G10136</name>
</gene>
<comment type="caution">
    <text evidence="1">The sequence shown here is derived from an EMBL/GenBank/DDBJ whole genome shotgun (WGS) entry which is preliminary data.</text>
</comment>
<dbReference type="AlphaFoldDB" id="A0A1V6NEN3"/>
<organism evidence="1 2">
    <name type="scientific">Penicillium polonicum</name>
    <dbReference type="NCBI Taxonomy" id="60169"/>
    <lineage>
        <taxon>Eukaryota</taxon>
        <taxon>Fungi</taxon>
        <taxon>Dikarya</taxon>
        <taxon>Ascomycota</taxon>
        <taxon>Pezizomycotina</taxon>
        <taxon>Eurotiomycetes</taxon>
        <taxon>Eurotiomycetidae</taxon>
        <taxon>Eurotiales</taxon>
        <taxon>Aspergillaceae</taxon>
        <taxon>Penicillium</taxon>
    </lineage>
</organism>
<reference evidence="2" key="1">
    <citation type="journal article" date="2017" name="Nat. Microbiol.">
        <title>Global analysis of biosynthetic gene clusters reveals vast potential of secondary metabolite production in Penicillium species.</title>
        <authorList>
            <person name="Nielsen J.C."/>
            <person name="Grijseels S."/>
            <person name="Prigent S."/>
            <person name="Ji B."/>
            <person name="Dainat J."/>
            <person name="Nielsen K.F."/>
            <person name="Frisvad J.C."/>
            <person name="Workman M."/>
            <person name="Nielsen J."/>
        </authorList>
    </citation>
    <scope>NUCLEOTIDE SEQUENCE [LARGE SCALE GENOMIC DNA]</scope>
    <source>
        <strain evidence="2">IBT 4502</strain>
    </source>
</reference>
<evidence type="ECO:0000313" key="2">
    <source>
        <dbReference type="Proteomes" id="UP000191408"/>
    </source>
</evidence>
<dbReference type="EMBL" id="MDYM01000010">
    <property type="protein sequence ID" value="OQD63133.1"/>
    <property type="molecule type" value="Genomic_DNA"/>
</dbReference>
<sequence>MDPTTSYHKPQTTQLDEGQIWVKACHNATRKLLTFLLSRSNEKKLHITTTELNLSSGDPLDYGPRFVKPFFHEQMREYVDQEQPWDKFDIHGLNIDDTPELYKFRRWHNARHVIGILHCTLENFFGGDAPYRIADEDNDLGSVYRPQCQWKLEGWTNAKDISQPHINAYIGDSQPLRVGRLNSGEVSLSYGLIAKRRILDGYNDHRYIPITVFSVSDFQVRILQIWHDKQNPKALQVRSSPIMDFKDGVQNNLDDWVTILCWMAGKPVGDTKNGTEIVQVMEQDV</sequence>
<protein>
    <submittedName>
        <fullName evidence="1">Uncharacterized protein</fullName>
    </submittedName>
</protein>
<dbReference type="OrthoDB" id="4870109at2759"/>
<accession>A0A1V6NEN3</accession>
<evidence type="ECO:0000313" key="1">
    <source>
        <dbReference type="EMBL" id="OQD63133.1"/>
    </source>
</evidence>
<name>A0A1V6NEN3_PENPO</name>